<evidence type="ECO:0000256" key="5">
    <source>
        <dbReference type="ARBA" id="ARBA00022741"/>
    </source>
</evidence>
<dbReference type="PRINTS" id="PR00449">
    <property type="entry name" value="RASTRNSFRMNG"/>
</dbReference>
<evidence type="ECO:0000256" key="10">
    <source>
        <dbReference type="SAM" id="MobiDB-lite"/>
    </source>
</evidence>
<evidence type="ECO:0000256" key="2">
    <source>
        <dbReference type="ARBA" id="ARBA00010142"/>
    </source>
</evidence>
<dbReference type="GO" id="GO:0005525">
    <property type="term" value="F:GTP binding"/>
    <property type="evidence" value="ECO:0007669"/>
    <property type="project" value="UniProtKB-KW"/>
</dbReference>
<dbReference type="GO" id="GO:0003924">
    <property type="term" value="F:GTPase activity"/>
    <property type="evidence" value="ECO:0007669"/>
    <property type="project" value="InterPro"/>
</dbReference>
<dbReference type="EMBL" id="JAUCMV010000004">
    <property type="protein sequence ID" value="KAK0406314.1"/>
    <property type="molecule type" value="Genomic_DNA"/>
</dbReference>
<evidence type="ECO:0000313" key="11">
    <source>
        <dbReference type="EMBL" id="KAK0406314.1"/>
    </source>
</evidence>
<keyword evidence="12" id="KW-1185">Reference proteome</keyword>
<dbReference type="Gene3D" id="3.40.50.300">
    <property type="entry name" value="P-loop containing nucleotide triphosphate hydrolases"/>
    <property type="match status" value="1"/>
</dbReference>
<keyword evidence="7" id="KW-0472">Membrane</keyword>
<dbReference type="FunFam" id="3.40.50.300:FF:000983">
    <property type="entry name" value="Rho family GTPase"/>
    <property type="match status" value="1"/>
</dbReference>
<protein>
    <submittedName>
        <fullName evidence="11">Uncharacterized protein</fullName>
    </submittedName>
</protein>
<dbReference type="SMART" id="SM00175">
    <property type="entry name" value="RAB"/>
    <property type="match status" value="1"/>
</dbReference>
<dbReference type="SMART" id="SM00173">
    <property type="entry name" value="RAS"/>
    <property type="match status" value="1"/>
</dbReference>
<dbReference type="PROSITE" id="PS51421">
    <property type="entry name" value="RAS"/>
    <property type="match status" value="1"/>
</dbReference>
<evidence type="ECO:0000313" key="12">
    <source>
        <dbReference type="Proteomes" id="UP001175271"/>
    </source>
</evidence>
<keyword evidence="5" id="KW-0547">Nucleotide-binding</keyword>
<organism evidence="11 12">
    <name type="scientific">Steinernema hermaphroditum</name>
    <dbReference type="NCBI Taxonomy" id="289476"/>
    <lineage>
        <taxon>Eukaryota</taxon>
        <taxon>Metazoa</taxon>
        <taxon>Ecdysozoa</taxon>
        <taxon>Nematoda</taxon>
        <taxon>Chromadorea</taxon>
        <taxon>Rhabditida</taxon>
        <taxon>Tylenchina</taxon>
        <taxon>Panagrolaimomorpha</taxon>
        <taxon>Strongyloidoidea</taxon>
        <taxon>Steinernematidae</taxon>
        <taxon>Steinernema</taxon>
    </lineage>
</organism>
<dbReference type="Proteomes" id="UP001175271">
    <property type="component" value="Unassembled WGS sequence"/>
</dbReference>
<evidence type="ECO:0000256" key="9">
    <source>
        <dbReference type="ARBA" id="ARBA00023289"/>
    </source>
</evidence>
<dbReference type="PROSITE" id="PS51420">
    <property type="entry name" value="RHO"/>
    <property type="match status" value="1"/>
</dbReference>
<keyword evidence="8" id="KW-0449">Lipoprotein</keyword>
<comment type="caution">
    <text evidence="11">The sequence shown here is derived from an EMBL/GenBank/DDBJ whole genome shotgun (WGS) entry which is preliminary data.</text>
</comment>
<dbReference type="InterPro" id="IPR003578">
    <property type="entry name" value="Small_GTPase_Rho"/>
</dbReference>
<gene>
    <name evidence="11" type="ORF">QR680_018497</name>
</gene>
<dbReference type="SUPFAM" id="SSF52540">
    <property type="entry name" value="P-loop containing nucleoside triphosphate hydrolases"/>
    <property type="match status" value="1"/>
</dbReference>
<evidence type="ECO:0000256" key="7">
    <source>
        <dbReference type="ARBA" id="ARBA00023136"/>
    </source>
</evidence>
<dbReference type="InterPro" id="IPR005225">
    <property type="entry name" value="Small_GTP-bd"/>
</dbReference>
<keyword evidence="3" id="KW-1003">Cell membrane</keyword>
<keyword evidence="6" id="KW-0342">GTP-binding</keyword>
<keyword evidence="4" id="KW-0488">Methylation</keyword>
<evidence type="ECO:0000256" key="4">
    <source>
        <dbReference type="ARBA" id="ARBA00022481"/>
    </source>
</evidence>
<keyword evidence="9" id="KW-0636">Prenylation</keyword>
<evidence type="ECO:0000256" key="6">
    <source>
        <dbReference type="ARBA" id="ARBA00023134"/>
    </source>
</evidence>
<evidence type="ECO:0000256" key="3">
    <source>
        <dbReference type="ARBA" id="ARBA00022475"/>
    </source>
</evidence>
<proteinExistence type="inferred from homology"/>
<dbReference type="Pfam" id="PF00071">
    <property type="entry name" value="Ras"/>
    <property type="match status" value="1"/>
</dbReference>
<name>A0AA39HKE3_9BILA</name>
<dbReference type="GO" id="GO:0007264">
    <property type="term" value="P:small GTPase-mediated signal transduction"/>
    <property type="evidence" value="ECO:0007669"/>
    <property type="project" value="InterPro"/>
</dbReference>
<comment type="similarity">
    <text evidence="2">Belongs to the small GTPase superfamily. Rho family.</text>
</comment>
<dbReference type="PROSITE" id="PS51419">
    <property type="entry name" value="RAB"/>
    <property type="match status" value="1"/>
</dbReference>
<evidence type="ECO:0000256" key="8">
    <source>
        <dbReference type="ARBA" id="ARBA00023288"/>
    </source>
</evidence>
<evidence type="ECO:0000256" key="1">
    <source>
        <dbReference type="ARBA" id="ARBA00004342"/>
    </source>
</evidence>
<accession>A0AA39HKE3</accession>
<dbReference type="InterPro" id="IPR027417">
    <property type="entry name" value="P-loop_NTPase"/>
</dbReference>
<reference evidence="11" key="1">
    <citation type="submission" date="2023-06" db="EMBL/GenBank/DDBJ databases">
        <title>Genomic analysis of the entomopathogenic nematode Steinernema hermaphroditum.</title>
        <authorList>
            <person name="Schwarz E.M."/>
            <person name="Heppert J.K."/>
            <person name="Baniya A."/>
            <person name="Schwartz H.T."/>
            <person name="Tan C.-H."/>
            <person name="Antoshechkin I."/>
            <person name="Sternberg P.W."/>
            <person name="Goodrich-Blair H."/>
            <person name="Dillman A.R."/>
        </authorList>
    </citation>
    <scope>NUCLEOTIDE SEQUENCE</scope>
    <source>
        <strain evidence="11">PS9179</strain>
        <tissue evidence="11">Whole animal</tissue>
    </source>
</reference>
<dbReference type="InterPro" id="IPR001806">
    <property type="entry name" value="Small_GTPase"/>
</dbReference>
<dbReference type="CDD" id="cd00157">
    <property type="entry name" value="Rho"/>
    <property type="match status" value="1"/>
</dbReference>
<dbReference type="SMART" id="SM00174">
    <property type="entry name" value="RHO"/>
    <property type="match status" value="1"/>
</dbReference>
<comment type="subcellular location">
    <subcellularLocation>
        <location evidence="1">Cell membrane</location>
        <topology evidence="1">Lipid-anchor</topology>
        <orientation evidence="1">Cytoplasmic side</orientation>
    </subcellularLocation>
</comment>
<dbReference type="PANTHER" id="PTHR24072">
    <property type="entry name" value="RHO FAMILY GTPASE"/>
    <property type="match status" value="1"/>
</dbReference>
<dbReference type="NCBIfam" id="TIGR00231">
    <property type="entry name" value="small_GTP"/>
    <property type="match status" value="1"/>
</dbReference>
<dbReference type="AlphaFoldDB" id="A0AA39HKE3"/>
<dbReference type="GO" id="GO:0005886">
    <property type="term" value="C:plasma membrane"/>
    <property type="evidence" value="ECO:0007669"/>
    <property type="project" value="UniProtKB-SubCell"/>
</dbReference>
<sequence>MEYCKKLDVAPAVSPHSKSPPPTRSVVVISSVNMCSKETENFDLAPRRAKCVVVGNESVGKTSILTGFTTGFMPPVHVPTIFDHYSVDVIVDDRKVRLELTDTAGQESFTDLRRLSYYNTRVFIVCFSVVDRNSFLNVKSQWIPELRLYSSFSHVILVGTKIDLREPAEDKGEDRVSRKEGRKMARKIGALKYVECSSLRNIGLRSLFEDISRLVLYSEPSKIKESESCCNVL</sequence>
<feature type="region of interest" description="Disordered" evidence="10">
    <location>
        <begin position="1"/>
        <end position="24"/>
    </location>
</feature>